<evidence type="ECO:0000256" key="6">
    <source>
        <dbReference type="ARBA" id="ARBA00023136"/>
    </source>
</evidence>
<evidence type="ECO:0000256" key="4">
    <source>
        <dbReference type="ARBA" id="ARBA00022927"/>
    </source>
</evidence>
<dbReference type="AlphaFoldDB" id="A0A816NTI5"/>
<evidence type="ECO:0000256" key="2">
    <source>
        <dbReference type="ARBA" id="ARBA00022692"/>
    </source>
</evidence>
<proteinExistence type="predicted"/>
<feature type="transmembrane region" description="Helical" evidence="7">
    <location>
        <begin position="172"/>
        <end position="197"/>
    </location>
</feature>
<organism evidence="9 10">
    <name type="scientific">Rotaria magnacalcarata</name>
    <dbReference type="NCBI Taxonomy" id="392030"/>
    <lineage>
        <taxon>Eukaryota</taxon>
        <taxon>Metazoa</taxon>
        <taxon>Spiralia</taxon>
        <taxon>Gnathifera</taxon>
        <taxon>Rotifera</taxon>
        <taxon>Eurotatoria</taxon>
        <taxon>Bdelloidea</taxon>
        <taxon>Philodinida</taxon>
        <taxon>Philodinidae</taxon>
        <taxon>Rotaria</taxon>
    </lineage>
</organism>
<dbReference type="PANTHER" id="PTHR15071:SF0">
    <property type="entry name" value="MANNOSE 6-PHOSPHATE RECEPTOR-LIKE PROTEIN 1"/>
    <property type="match status" value="1"/>
</dbReference>
<keyword evidence="2 7" id="KW-0812">Transmembrane</keyword>
<feature type="chain" id="PRO_5033028171" description="Cation-dependent mannose-6-phosphate receptor" evidence="8">
    <location>
        <begin position="25"/>
        <end position="245"/>
    </location>
</feature>
<keyword evidence="4" id="KW-0813">Transport</keyword>
<evidence type="ECO:0008006" key="11">
    <source>
        <dbReference type="Google" id="ProtNLM"/>
    </source>
</evidence>
<sequence>MVVPRPGFSICYLFILIIQRTASSSSCVYDVGHGQKIDIRALGNSDGKRPKYDNIPNTSPVKNSLSWNGCFPYSKYDGGSCKGAAACLTSTTTGQSTLIARPSSVKFEPEENVNLLVYHSGETILTVYLTCADIDEDKINSRQDSATIFNIYLQSRCCCPDKCHFSTKSGSLSGGAVFVILLVSVLFTYIVGGALFLKYARGATGTDMIPHRMIWLNVVSYVLDGLRYTLLIIRQRSLNVDYQKI</sequence>
<name>A0A816NTI5_9BILA</name>
<keyword evidence="4" id="KW-0653">Protein transport</keyword>
<accession>A0A816NTI5</accession>
<dbReference type="GO" id="GO:0000139">
    <property type="term" value="C:Golgi membrane"/>
    <property type="evidence" value="ECO:0007669"/>
    <property type="project" value="UniProtKB-SubCell"/>
</dbReference>
<feature type="signal peptide" evidence="8">
    <location>
        <begin position="1"/>
        <end position="24"/>
    </location>
</feature>
<dbReference type="GO" id="GO:0005802">
    <property type="term" value="C:trans-Golgi network"/>
    <property type="evidence" value="ECO:0007669"/>
    <property type="project" value="TreeGrafter"/>
</dbReference>
<dbReference type="InterPro" id="IPR009011">
    <property type="entry name" value="Man6P_isomerase_rcpt-bd_dom_sf"/>
</dbReference>
<protein>
    <recommendedName>
        <fullName evidence="11">Cation-dependent mannose-6-phosphate receptor</fullName>
    </recommendedName>
</protein>
<keyword evidence="3 8" id="KW-0732">Signal</keyword>
<dbReference type="Pfam" id="PF09451">
    <property type="entry name" value="ATG27"/>
    <property type="match status" value="1"/>
</dbReference>
<evidence type="ECO:0000256" key="7">
    <source>
        <dbReference type="SAM" id="Phobius"/>
    </source>
</evidence>
<dbReference type="Proteomes" id="UP000663856">
    <property type="component" value="Unassembled WGS sequence"/>
</dbReference>
<evidence type="ECO:0000313" key="9">
    <source>
        <dbReference type="EMBL" id="CAF2039258.1"/>
    </source>
</evidence>
<keyword evidence="5 7" id="KW-1133">Transmembrane helix</keyword>
<dbReference type="GO" id="GO:0015031">
    <property type="term" value="P:protein transport"/>
    <property type="evidence" value="ECO:0007669"/>
    <property type="project" value="UniProtKB-KW"/>
</dbReference>
<reference evidence="9" key="1">
    <citation type="submission" date="2021-02" db="EMBL/GenBank/DDBJ databases">
        <authorList>
            <person name="Nowell W R."/>
        </authorList>
    </citation>
    <scope>NUCLEOTIDE SEQUENCE</scope>
</reference>
<evidence type="ECO:0000256" key="5">
    <source>
        <dbReference type="ARBA" id="ARBA00022989"/>
    </source>
</evidence>
<dbReference type="InterPro" id="IPR018939">
    <property type="entry name" value="Autophagy-rel_prot_27"/>
</dbReference>
<gene>
    <name evidence="9" type="ORF">WKI299_LOCUS8065</name>
</gene>
<dbReference type="EMBL" id="CAJNRF010002511">
    <property type="protein sequence ID" value="CAF2039258.1"/>
    <property type="molecule type" value="Genomic_DNA"/>
</dbReference>
<evidence type="ECO:0000256" key="3">
    <source>
        <dbReference type="ARBA" id="ARBA00022729"/>
    </source>
</evidence>
<dbReference type="GO" id="GO:0034045">
    <property type="term" value="C:phagophore assembly site membrane"/>
    <property type="evidence" value="ECO:0007669"/>
    <property type="project" value="UniProtKB-SubCell"/>
</dbReference>
<evidence type="ECO:0000256" key="1">
    <source>
        <dbReference type="ARBA" id="ARBA00004472"/>
    </source>
</evidence>
<keyword evidence="6 7" id="KW-0472">Membrane</keyword>
<comment type="subcellular location">
    <subcellularLocation>
        <location evidence="1">Preautophagosomal structure membrane</location>
        <topology evidence="1">Single-pass type I membrane protein</topology>
    </subcellularLocation>
</comment>
<evidence type="ECO:0000256" key="8">
    <source>
        <dbReference type="SAM" id="SignalP"/>
    </source>
</evidence>
<dbReference type="SUPFAM" id="SSF50911">
    <property type="entry name" value="Mannose 6-phosphate receptor domain"/>
    <property type="match status" value="1"/>
</dbReference>
<comment type="caution">
    <text evidence="9">The sequence shown here is derived from an EMBL/GenBank/DDBJ whole genome shotgun (WGS) entry which is preliminary data.</text>
</comment>
<dbReference type="PANTHER" id="PTHR15071">
    <property type="entry name" value="MANNOSE-6-PHOSPHATE RECEPTOR FAMILY MEMBER"/>
    <property type="match status" value="1"/>
</dbReference>
<dbReference type="Gene3D" id="2.70.130.10">
    <property type="entry name" value="Mannose-6-phosphate receptor binding domain"/>
    <property type="match status" value="1"/>
</dbReference>
<evidence type="ECO:0000313" key="10">
    <source>
        <dbReference type="Proteomes" id="UP000663856"/>
    </source>
</evidence>